<protein>
    <submittedName>
        <fullName evidence="1">Uncharacterized protein</fullName>
    </submittedName>
</protein>
<name>A0A2P6NLP0_9EUKA</name>
<keyword evidence="2" id="KW-1185">Reference proteome</keyword>
<dbReference type="AlphaFoldDB" id="A0A2P6NLP0"/>
<reference evidence="1 2" key="1">
    <citation type="journal article" date="2018" name="Genome Biol. Evol.">
        <title>Multiple Roots of Fruiting Body Formation in Amoebozoa.</title>
        <authorList>
            <person name="Hillmann F."/>
            <person name="Forbes G."/>
            <person name="Novohradska S."/>
            <person name="Ferling I."/>
            <person name="Riege K."/>
            <person name="Groth M."/>
            <person name="Westermann M."/>
            <person name="Marz M."/>
            <person name="Spaller T."/>
            <person name="Winckler T."/>
            <person name="Schaap P."/>
            <person name="Glockner G."/>
        </authorList>
    </citation>
    <scope>NUCLEOTIDE SEQUENCE [LARGE SCALE GENOMIC DNA]</scope>
    <source>
        <strain evidence="1 2">Jena</strain>
    </source>
</reference>
<gene>
    <name evidence="1" type="ORF">PROFUN_07496</name>
</gene>
<dbReference type="InParanoid" id="A0A2P6NLP0"/>
<dbReference type="EMBL" id="MDYQ01000055">
    <property type="protein sequence ID" value="PRP84842.1"/>
    <property type="molecule type" value="Genomic_DNA"/>
</dbReference>
<evidence type="ECO:0000313" key="1">
    <source>
        <dbReference type="EMBL" id="PRP84842.1"/>
    </source>
</evidence>
<proteinExistence type="predicted"/>
<sequence length="110" mass="11953">MTFHDDDTVETSDVFLDDDATDRVASGAMYSKGIPWCMVGVCVLSAVDHPAVLTQIGNLFGVVFMVNYSPQSKITSHGKFIASARGYSQGTQALLLIRIHVELSCQNLDI</sequence>
<dbReference type="Proteomes" id="UP000241769">
    <property type="component" value="Unassembled WGS sequence"/>
</dbReference>
<accession>A0A2P6NLP0</accession>
<comment type="caution">
    <text evidence="1">The sequence shown here is derived from an EMBL/GenBank/DDBJ whole genome shotgun (WGS) entry which is preliminary data.</text>
</comment>
<evidence type="ECO:0000313" key="2">
    <source>
        <dbReference type="Proteomes" id="UP000241769"/>
    </source>
</evidence>
<organism evidence="1 2">
    <name type="scientific">Planoprotostelium fungivorum</name>
    <dbReference type="NCBI Taxonomy" id="1890364"/>
    <lineage>
        <taxon>Eukaryota</taxon>
        <taxon>Amoebozoa</taxon>
        <taxon>Evosea</taxon>
        <taxon>Variosea</taxon>
        <taxon>Cavosteliida</taxon>
        <taxon>Cavosteliaceae</taxon>
        <taxon>Planoprotostelium</taxon>
    </lineage>
</organism>